<accession>T1FW34</accession>
<dbReference type="SUPFAM" id="SSF48350">
    <property type="entry name" value="GTPase activation domain, GAP"/>
    <property type="match status" value="1"/>
</dbReference>
<protein>
    <recommendedName>
        <fullName evidence="8">Rho-GAP domain-containing protein</fullName>
    </recommendedName>
</protein>
<feature type="domain" description="F-BAR" evidence="4">
    <location>
        <begin position="18"/>
        <end position="302"/>
    </location>
</feature>
<dbReference type="PROSITE" id="PS50238">
    <property type="entry name" value="RHOGAP"/>
    <property type="match status" value="1"/>
</dbReference>
<dbReference type="SUPFAM" id="SSF103657">
    <property type="entry name" value="BAR/IMD domain-like"/>
    <property type="match status" value="1"/>
</dbReference>
<dbReference type="EMBL" id="KB097680">
    <property type="protein sequence ID" value="ESN91993.1"/>
    <property type="molecule type" value="Genomic_DNA"/>
</dbReference>
<evidence type="ECO:0000313" key="7">
    <source>
        <dbReference type="Proteomes" id="UP000015101"/>
    </source>
</evidence>
<evidence type="ECO:0000259" key="4">
    <source>
        <dbReference type="PROSITE" id="PS51741"/>
    </source>
</evidence>
<proteinExistence type="predicted"/>
<feature type="domain" description="Rho-GAP" evidence="3">
    <location>
        <begin position="454"/>
        <end position="648"/>
    </location>
</feature>
<evidence type="ECO:0000259" key="3">
    <source>
        <dbReference type="PROSITE" id="PS50238"/>
    </source>
</evidence>
<sequence length="676" mass="78377">MTNNNENKKFKKDKEIALELENQIKDVKHQLSEQLKCLDGRLESHTAMLNELGEFYQRRAEAELEYSKSLDKIVRQIVARHKAEKQKRENWQNFSTYKLWQAMLRCTTRQSQHHASFSDSLNNVVAIKFQQLKDDMARIYKKCHEIAGSLHAELHKSMTELHSIYHNESQQLDLKLSRVETHRTRFEQTNKKGSSSKKLITFDKKTEKQRIKTQEGNLKAHKARNEYLLSIDSTNAALRKYFIDDLPDIINAMDYSYHISLGHSTIICVELEATMDKLNAENLVLISSKITEIQSNNQLRDEMVSRVQTITDRLHSLKLENDELWKTLETTDNSMVAKLTTQEVDVADVFASPGTKLTFTKNNPDYEKQMKEWLETQEFYFNKFKNYELNSNLVARLHAKCLALEKVLAITKDDNQKYIGVNIKRLSSGHNNRPIRKKALGKYALESKPKLFGGSVREYVNATGEEIPLVIRSCTKIINLYGMHHQGVFRIPGLQHEINEYKKMFEKGEEPILTKVETRDINSVAGVLKLYFRELSEPLFPLQIFDELVACSKYNIEDADEKKKCIERIQELLLPLPRTNLSVIRYLFAFLNHSLSEYSDENMMDAHNLAVCFGPTLLPVPPDHDPVNHQNQINDLIEILIVYHELIFPKDHSSSSGGVVYEKFIVDVTLRSRWTP</sequence>
<name>T1FW34_HELRO</name>
<dbReference type="RefSeq" id="XP_009029939.1">
    <property type="nucleotide sequence ID" value="XM_009031691.1"/>
</dbReference>
<dbReference type="GeneID" id="20213030"/>
<evidence type="ECO:0000256" key="2">
    <source>
        <dbReference type="PROSITE-ProRule" id="PRU01077"/>
    </source>
</evidence>
<dbReference type="KEGG" id="hro:HELRODRAFT_194472"/>
<dbReference type="GO" id="GO:0030336">
    <property type="term" value="P:negative regulation of cell migration"/>
    <property type="evidence" value="ECO:0000318"/>
    <property type="project" value="GO_Central"/>
</dbReference>
<dbReference type="InterPro" id="IPR001060">
    <property type="entry name" value="FCH_dom"/>
</dbReference>
<evidence type="ECO:0000313" key="6">
    <source>
        <dbReference type="EnsemblMetazoa" id="HelroP194472"/>
    </source>
</evidence>
<dbReference type="CTD" id="20213030"/>
<dbReference type="InterPro" id="IPR000198">
    <property type="entry name" value="RhoGAP_dom"/>
</dbReference>
<dbReference type="Proteomes" id="UP000015101">
    <property type="component" value="Unassembled WGS sequence"/>
</dbReference>
<dbReference type="FunFam" id="1.10.555.10:FF:000026">
    <property type="entry name" value="Rho GTPase activating protein 4"/>
    <property type="match status" value="1"/>
</dbReference>
<dbReference type="InterPro" id="IPR031160">
    <property type="entry name" value="F_BAR_dom"/>
</dbReference>
<evidence type="ECO:0008006" key="8">
    <source>
        <dbReference type="Google" id="ProtNLM"/>
    </source>
</evidence>
<reference evidence="6" key="3">
    <citation type="submission" date="2015-06" db="UniProtKB">
        <authorList>
            <consortium name="EnsemblMetazoa"/>
        </authorList>
    </citation>
    <scope>IDENTIFICATION</scope>
</reference>
<keyword evidence="1 2" id="KW-0175">Coiled coil</keyword>
<dbReference type="GO" id="GO:0005096">
    <property type="term" value="F:GTPase activator activity"/>
    <property type="evidence" value="ECO:0000318"/>
    <property type="project" value="GO_Central"/>
</dbReference>
<reference evidence="5 7" key="2">
    <citation type="journal article" date="2013" name="Nature">
        <title>Insights into bilaterian evolution from three spiralian genomes.</title>
        <authorList>
            <person name="Simakov O."/>
            <person name="Marletaz F."/>
            <person name="Cho S.J."/>
            <person name="Edsinger-Gonzales E."/>
            <person name="Havlak P."/>
            <person name="Hellsten U."/>
            <person name="Kuo D.H."/>
            <person name="Larsson T."/>
            <person name="Lv J."/>
            <person name="Arendt D."/>
            <person name="Savage R."/>
            <person name="Osoegawa K."/>
            <person name="de Jong P."/>
            <person name="Grimwood J."/>
            <person name="Chapman J.A."/>
            <person name="Shapiro H."/>
            <person name="Aerts A."/>
            <person name="Otillar R.P."/>
            <person name="Terry A.Y."/>
            <person name="Boore J.L."/>
            <person name="Grigoriev I.V."/>
            <person name="Lindberg D.R."/>
            <person name="Seaver E.C."/>
            <person name="Weisblat D.A."/>
            <person name="Putnam N.H."/>
            <person name="Rokhsar D.S."/>
        </authorList>
    </citation>
    <scope>NUCLEOTIDE SEQUENCE</scope>
</reference>
<dbReference type="EMBL" id="AMQM01007880">
    <property type="status" value="NOT_ANNOTATED_CDS"/>
    <property type="molecule type" value="Genomic_DNA"/>
</dbReference>
<dbReference type="InterPro" id="IPR008936">
    <property type="entry name" value="Rho_GTPase_activation_prot"/>
</dbReference>
<dbReference type="EnsemblMetazoa" id="HelroT194472">
    <property type="protein sequence ID" value="HelroP194472"/>
    <property type="gene ID" value="HelroG194472"/>
</dbReference>
<keyword evidence="7" id="KW-1185">Reference proteome</keyword>
<organism evidence="6 7">
    <name type="scientific">Helobdella robusta</name>
    <name type="common">Californian leech</name>
    <dbReference type="NCBI Taxonomy" id="6412"/>
    <lineage>
        <taxon>Eukaryota</taxon>
        <taxon>Metazoa</taxon>
        <taxon>Spiralia</taxon>
        <taxon>Lophotrochozoa</taxon>
        <taxon>Annelida</taxon>
        <taxon>Clitellata</taxon>
        <taxon>Hirudinea</taxon>
        <taxon>Rhynchobdellida</taxon>
        <taxon>Glossiphoniidae</taxon>
        <taxon>Helobdella</taxon>
    </lineage>
</organism>
<dbReference type="OrthoDB" id="5981864at2759"/>
<evidence type="ECO:0000313" key="5">
    <source>
        <dbReference type="EMBL" id="ESN91993.1"/>
    </source>
</evidence>
<dbReference type="PROSITE" id="PS51741">
    <property type="entry name" value="F_BAR"/>
    <property type="match status" value="1"/>
</dbReference>
<dbReference type="Gene3D" id="1.20.1270.60">
    <property type="entry name" value="Arfaptin homology (AH) domain/BAR domain"/>
    <property type="match status" value="1"/>
</dbReference>
<gene>
    <name evidence="6" type="primary">20213030</name>
    <name evidence="5" type="ORF">HELRODRAFT_194472</name>
</gene>
<dbReference type="SMART" id="SM00055">
    <property type="entry name" value="FCH"/>
    <property type="match status" value="1"/>
</dbReference>
<dbReference type="InParanoid" id="T1FW34"/>
<dbReference type="STRING" id="6412.T1FW34"/>
<dbReference type="Pfam" id="PF00620">
    <property type="entry name" value="RhoGAP"/>
    <property type="match status" value="1"/>
</dbReference>
<dbReference type="Pfam" id="PF00611">
    <property type="entry name" value="FCH"/>
    <property type="match status" value="1"/>
</dbReference>
<dbReference type="AlphaFoldDB" id="T1FW34"/>
<dbReference type="InterPro" id="IPR027267">
    <property type="entry name" value="AH/BAR_dom_sf"/>
</dbReference>
<dbReference type="Gene3D" id="1.10.555.10">
    <property type="entry name" value="Rho GTPase activation protein"/>
    <property type="match status" value="1"/>
</dbReference>
<dbReference type="PANTHER" id="PTHR14166">
    <property type="entry name" value="SLIT-ROBO RHO GTPASE ACTIVATING PROTEIN"/>
    <property type="match status" value="1"/>
</dbReference>
<evidence type="ECO:0000256" key="1">
    <source>
        <dbReference type="ARBA" id="ARBA00023054"/>
    </source>
</evidence>
<dbReference type="GO" id="GO:0007165">
    <property type="term" value="P:signal transduction"/>
    <property type="evidence" value="ECO:0007669"/>
    <property type="project" value="InterPro"/>
</dbReference>
<dbReference type="eggNOG" id="KOG3565">
    <property type="taxonomic scope" value="Eukaryota"/>
</dbReference>
<reference evidence="7" key="1">
    <citation type="submission" date="2012-12" db="EMBL/GenBank/DDBJ databases">
        <authorList>
            <person name="Hellsten U."/>
            <person name="Grimwood J."/>
            <person name="Chapman J.A."/>
            <person name="Shapiro H."/>
            <person name="Aerts A."/>
            <person name="Otillar R.P."/>
            <person name="Terry A.Y."/>
            <person name="Boore J.L."/>
            <person name="Simakov O."/>
            <person name="Marletaz F."/>
            <person name="Cho S.-J."/>
            <person name="Edsinger-Gonzales E."/>
            <person name="Havlak P."/>
            <person name="Kuo D.-H."/>
            <person name="Larsson T."/>
            <person name="Lv J."/>
            <person name="Arendt D."/>
            <person name="Savage R."/>
            <person name="Osoegawa K."/>
            <person name="de Jong P."/>
            <person name="Lindberg D.R."/>
            <person name="Seaver E.C."/>
            <person name="Weisblat D.A."/>
            <person name="Putnam N.H."/>
            <person name="Grigoriev I.V."/>
            <person name="Rokhsar D.S."/>
        </authorList>
    </citation>
    <scope>NUCLEOTIDE SEQUENCE</scope>
</reference>
<dbReference type="HOGENOM" id="CLU_005715_1_2_1"/>
<dbReference type="InterPro" id="IPR051627">
    <property type="entry name" value="SLIT-ROBO_RhoGAP"/>
</dbReference>
<dbReference type="SMART" id="SM00324">
    <property type="entry name" value="RhoGAP"/>
    <property type="match status" value="1"/>
</dbReference>
<dbReference type="OMA" id="ECAGARG"/>